<name>A0A9Q1MZJ5_9SOLA</name>
<keyword evidence="2" id="KW-1185">Reference proteome</keyword>
<protein>
    <submittedName>
        <fullName evidence="1">Uncharacterized protein</fullName>
    </submittedName>
</protein>
<dbReference type="AlphaFoldDB" id="A0A9Q1MZJ5"/>
<sequence>MANHSQLRFREQLWNYLQLVPKMVPILFLNDSTSKFAVNCKSSFLVQLKQYGLRTPQCTIQGTALKNYGNKL</sequence>
<evidence type="ECO:0000313" key="1">
    <source>
        <dbReference type="EMBL" id="KAJ8573032.1"/>
    </source>
</evidence>
<reference evidence="2" key="1">
    <citation type="journal article" date="2023" name="Proc. Natl. Acad. Sci. U.S.A.">
        <title>Genomic and structural basis for evolution of tropane alkaloid biosynthesis.</title>
        <authorList>
            <person name="Wanga Y.-J."/>
            <person name="Taina T."/>
            <person name="Yua J.-Y."/>
            <person name="Lia J."/>
            <person name="Xua B."/>
            <person name="Chenc J."/>
            <person name="D'Auriad J.C."/>
            <person name="Huanga J.-P."/>
            <person name="Huanga S.-X."/>
        </authorList>
    </citation>
    <scope>NUCLEOTIDE SEQUENCE [LARGE SCALE GENOMIC DNA]</scope>
    <source>
        <strain evidence="2">cv. KIB-2019</strain>
    </source>
</reference>
<dbReference type="Proteomes" id="UP001152561">
    <property type="component" value="Unassembled WGS sequence"/>
</dbReference>
<dbReference type="EMBL" id="JAJAGQ010000001">
    <property type="protein sequence ID" value="KAJ8573032.1"/>
    <property type="molecule type" value="Genomic_DNA"/>
</dbReference>
<dbReference type="OrthoDB" id="2138282at2759"/>
<organism evidence="1 2">
    <name type="scientific">Anisodus acutangulus</name>
    <dbReference type="NCBI Taxonomy" id="402998"/>
    <lineage>
        <taxon>Eukaryota</taxon>
        <taxon>Viridiplantae</taxon>
        <taxon>Streptophyta</taxon>
        <taxon>Embryophyta</taxon>
        <taxon>Tracheophyta</taxon>
        <taxon>Spermatophyta</taxon>
        <taxon>Magnoliopsida</taxon>
        <taxon>eudicotyledons</taxon>
        <taxon>Gunneridae</taxon>
        <taxon>Pentapetalae</taxon>
        <taxon>asterids</taxon>
        <taxon>lamiids</taxon>
        <taxon>Solanales</taxon>
        <taxon>Solanaceae</taxon>
        <taxon>Solanoideae</taxon>
        <taxon>Hyoscyameae</taxon>
        <taxon>Anisodus</taxon>
    </lineage>
</organism>
<accession>A0A9Q1MZJ5</accession>
<comment type="caution">
    <text evidence="1">The sequence shown here is derived from an EMBL/GenBank/DDBJ whole genome shotgun (WGS) entry which is preliminary data.</text>
</comment>
<gene>
    <name evidence="1" type="ORF">K7X08_009543</name>
</gene>
<evidence type="ECO:0000313" key="2">
    <source>
        <dbReference type="Proteomes" id="UP001152561"/>
    </source>
</evidence>
<proteinExistence type="predicted"/>